<dbReference type="GO" id="GO:0016740">
    <property type="term" value="F:transferase activity"/>
    <property type="evidence" value="ECO:0007669"/>
    <property type="project" value="UniProtKB-KW"/>
</dbReference>
<evidence type="ECO:0000259" key="2">
    <source>
        <dbReference type="Pfam" id="PF00535"/>
    </source>
</evidence>
<accession>A0A1B1N3N9</accession>
<keyword evidence="3" id="KW-0808">Transferase</keyword>
<reference evidence="3 4" key="1">
    <citation type="submission" date="2016-01" db="EMBL/GenBank/DDBJ databases">
        <title>Complete Genome Sequence of Paenibacillus yonginensis DCY84, a novel Plant Growth-Promoting Bacteria with Elicitation of Induced Systemic Resistance.</title>
        <authorList>
            <person name="Kim Y.J."/>
            <person name="Yang D.C."/>
            <person name="Sukweenadhi J."/>
        </authorList>
    </citation>
    <scope>NUCLEOTIDE SEQUENCE [LARGE SCALE GENOMIC DNA]</scope>
    <source>
        <strain evidence="3 4">DCY84</strain>
    </source>
</reference>
<dbReference type="SUPFAM" id="SSF53448">
    <property type="entry name" value="Nucleotide-diphospho-sugar transferases"/>
    <property type="match status" value="1"/>
</dbReference>
<dbReference type="EMBL" id="CP014167">
    <property type="protein sequence ID" value="ANS76043.1"/>
    <property type="molecule type" value="Genomic_DNA"/>
</dbReference>
<dbReference type="Gene3D" id="3.90.550.10">
    <property type="entry name" value="Spore Coat Polysaccharide Biosynthesis Protein SpsA, Chain A"/>
    <property type="match status" value="1"/>
</dbReference>
<keyword evidence="4" id="KW-1185">Reference proteome</keyword>
<dbReference type="CDD" id="cd04186">
    <property type="entry name" value="GT_2_like_c"/>
    <property type="match status" value="1"/>
</dbReference>
<feature type="domain" description="Glycosyltransferase 2-like" evidence="2">
    <location>
        <begin position="4"/>
        <end position="120"/>
    </location>
</feature>
<dbReference type="OrthoDB" id="9771846at2"/>
<name>A0A1B1N3N9_9BACL</name>
<protein>
    <submittedName>
        <fullName evidence="3">Glycosyl transferase family 2</fullName>
    </submittedName>
</protein>
<dbReference type="InterPro" id="IPR029044">
    <property type="entry name" value="Nucleotide-diphossugar_trans"/>
</dbReference>
<gene>
    <name evidence="3" type="ORF">AWM70_16855</name>
</gene>
<evidence type="ECO:0000256" key="1">
    <source>
        <dbReference type="SAM" id="MobiDB-lite"/>
    </source>
</evidence>
<organism evidence="3 4">
    <name type="scientific">Paenibacillus yonginensis</name>
    <dbReference type="NCBI Taxonomy" id="1462996"/>
    <lineage>
        <taxon>Bacteria</taxon>
        <taxon>Bacillati</taxon>
        <taxon>Bacillota</taxon>
        <taxon>Bacilli</taxon>
        <taxon>Bacillales</taxon>
        <taxon>Paenibacillaceae</taxon>
        <taxon>Paenibacillus</taxon>
    </lineage>
</organism>
<evidence type="ECO:0000313" key="4">
    <source>
        <dbReference type="Proteomes" id="UP000092573"/>
    </source>
</evidence>
<feature type="region of interest" description="Disordered" evidence="1">
    <location>
        <begin position="294"/>
        <end position="319"/>
    </location>
</feature>
<sequence length="319" mass="35107">MDLSIIIVNYNTCALTLDCIQSVYASKTQHSYEIILVDNHSADDSVQTISEAYPEVTLIANDTNAGFAKANNQGMAIAKGRYVLLLNSDTVVLPHTLETMVSFMDGNPEVGASGCKIVLPDGSLDKACKRGFPTPSASFYYAFGFSKLFPSLPRFNQYQLGYLNPDESYPIDCLVGAFMMVRQEVIAQVGGLDEDFFMYGEDIDWCYRIKQAGWKIYYNSDTSIVHFKGGSARRRPLKIVYEFHRAMLLFHRKHFQKRYNFLVNGAVYTGIGVKLGLSLAVNWIKPTRPAVSVSGSTAAAGAGGRGTAVDNDSKAGVHL</sequence>
<dbReference type="PANTHER" id="PTHR43179">
    <property type="entry name" value="RHAMNOSYLTRANSFERASE WBBL"/>
    <property type="match status" value="1"/>
</dbReference>
<dbReference type="PANTHER" id="PTHR43179:SF7">
    <property type="entry name" value="RHAMNOSYLTRANSFERASE WBBL"/>
    <property type="match status" value="1"/>
</dbReference>
<dbReference type="InterPro" id="IPR001173">
    <property type="entry name" value="Glyco_trans_2-like"/>
</dbReference>
<dbReference type="Pfam" id="PF00535">
    <property type="entry name" value="Glycos_transf_2"/>
    <property type="match status" value="1"/>
</dbReference>
<dbReference type="AlphaFoldDB" id="A0A1B1N3N9"/>
<proteinExistence type="predicted"/>
<dbReference type="Proteomes" id="UP000092573">
    <property type="component" value="Chromosome"/>
</dbReference>
<evidence type="ECO:0000313" key="3">
    <source>
        <dbReference type="EMBL" id="ANS76043.1"/>
    </source>
</evidence>
<dbReference type="STRING" id="1462996.AWM70_16855"/>
<dbReference type="KEGG" id="pyg:AWM70_16855"/>
<dbReference type="RefSeq" id="WP_068698314.1">
    <property type="nucleotide sequence ID" value="NZ_CP014167.1"/>
</dbReference>